<dbReference type="Pfam" id="PF04419">
    <property type="entry name" value="SERF-like_N"/>
    <property type="match status" value="1"/>
</dbReference>
<protein>
    <recommendedName>
        <fullName evidence="2">Small EDRK-rich factor-like N-terminal domain-containing protein</fullName>
    </recommendedName>
</protein>
<gene>
    <name evidence="3" type="ORF">LSUB1_G006662</name>
</gene>
<sequence length="67" mass="7283">MARGNQRDKAREANQKKLADQKKGNAMTGSEMQREKEKVAEKMRQKQAAADAKKLADGGAAGAPKKK</sequence>
<accession>A0A8H8U5I7</accession>
<feature type="domain" description="Small EDRK-rich factor-like N-terminal" evidence="2">
    <location>
        <begin position="1"/>
        <end position="36"/>
    </location>
</feature>
<evidence type="ECO:0000259" key="2">
    <source>
        <dbReference type="Pfam" id="PF04419"/>
    </source>
</evidence>
<keyword evidence="4" id="KW-1185">Reference proteome</keyword>
<feature type="compositionally biased region" description="Basic and acidic residues" evidence="1">
    <location>
        <begin position="32"/>
        <end position="44"/>
    </location>
</feature>
<reference evidence="3 4" key="1">
    <citation type="submission" date="2018-05" db="EMBL/GenBank/DDBJ databases">
        <title>Genome sequencing and assembly of the regulated plant pathogen Lachnellula willkommii and related sister species for the development of diagnostic species identification markers.</title>
        <authorList>
            <person name="Giroux E."/>
            <person name="Bilodeau G."/>
        </authorList>
    </citation>
    <scope>NUCLEOTIDE SEQUENCE [LARGE SCALE GENOMIC DNA]</scope>
    <source>
        <strain evidence="3 4">CBS 197.66</strain>
    </source>
</reference>
<dbReference type="InterPro" id="IPR007513">
    <property type="entry name" value="SERF-like_N"/>
</dbReference>
<feature type="region of interest" description="Disordered" evidence="1">
    <location>
        <begin position="1"/>
        <end position="67"/>
    </location>
</feature>
<evidence type="ECO:0000313" key="3">
    <source>
        <dbReference type="EMBL" id="TVY32361.1"/>
    </source>
</evidence>
<dbReference type="EMBL" id="QGMJ01001062">
    <property type="protein sequence ID" value="TVY32361.1"/>
    <property type="molecule type" value="Genomic_DNA"/>
</dbReference>
<dbReference type="AlphaFoldDB" id="A0A8H8U5I7"/>
<name>A0A8H8U5I7_9HELO</name>
<organism evidence="3 4">
    <name type="scientific">Lachnellula subtilissima</name>
    <dbReference type="NCBI Taxonomy" id="602034"/>
    <lineage>
        <taxon>Eukaryota</taxon>
        <taxon>Fungi</taxon>
        <taxon>Dikarya</taxon>
        <taxon>Ascomycota</taxon>
        <taxon>Pezizomycotina</taxon>
        <taxon>Leotiomycetes</taxon>
        <taxon>Helotiales</taxon>
        <taxon>Lachnaceae</taxon>
        <taxon>Lachnellula</taxon>
    </lineage>
</organism>
<dbReference type="Proteomes" id="UP000462212">
    <property type="component" value="Unassembled WGS sequence"/>
</dbReference>
<evidence type="ECO:0000313" key="4">
    <source>
        <dbReference type="Proteomes" id="UP000462212"/>
    </source>
</evidence>
<comment type="caution">
    <text evidence="3">The sequence shown here is derived from an EMBL/GenBank/DDBJ whole genome shotgun (WGS) entry which is preliminary data.</text>
</comment>
<feature type="compositionally biased region" description="Basic and acidic residues" evidence="1">
    <location>
        <begin position="1"/>
        <end position="23"/>
    </location>
</feature>
<proteinExistence type="predicted"/>
<dbReference type="OrthoDB" id="18018at2759"/>
<evidence type="ECO:0000256" key="1">
    <source>
        <dbReference type="SAM" id="MobiDB-lite"/>
    </source>
</evidence>